<accession>A0A5B0T1L0</accession>
<dbReference type="SUPFAM" id="SSF141868">
    <property type="entry name" value="EAL domain-like"/>
    <property type="match status" value="1"/>
</dbReference>
<evidence type="ECO:0000313" key="3">
    <source>
        <dbReference type="EMBL" id="MCX9003419.1"/>
    </source>
</evidence>
<dbReference type="Proteomes" id="UP001169985">
    <property type="component" value="Unassembled WGS sequence"/>
</dbReference>
<dbReference type="EMBL" id="JANDBG010000016">
    <property type="protein sequence ID" value="MCX9003419.1"/>
    <property type="molecule type" value="Genomic_DNA"/>
</dbReference>
<reference evidence="2 6" key="1">
    <citation type="submission" date="2019-08" db="EMBL/GenBank/DDBJ databases">
        <title>Draft genome sequence of Citrobacter portucalensis strain isolated from green turtle.</title>
        <authorList>
            <person name="Fernandes M.R."/>
            <person name="Sellera F.P."/>
            <person name="Goldeberg D.W."/>
            <person name="Costa D.C."/>
            <person name="Lincopan N."/>
        </authorList>
    </citation>
    <scope>NUCLEOTIDE SEQUENCE [LARGE SCALE GENOMIC DNA]</scope>
    <source>
        <strain evidence="2 6">TV06</strain>
    </source>
</reference>
<feature type="domain" description="EAL" evidence="1">
    <location>
        <begin position="1"/>
        <end position="228"/>
    </location>
</feature>
<dbReference type="EMBL" id="VTZD01000013">
    <property type="protein sequence ID" value="KAA1143980.1"/>
    <property type="molecule type" value="Genomic_DNA"/>
</dbReference>
<dbReference type="Gene3D" id="3.20.20.450">
    <property type="entry name" value="EAL domain"/>
    <property type="match status" value="1"/>
</dbReference>
<dbReference type="Proteomes" id="UP000323297">
    <property type="component" value="Unassembled WGS sequence"/>
</dbReference>
<gene>
    <name evidence="2" type="ORF">D3H66_12305</name>
    <name evidence="3" type="ORF">NLN86_17370</name>
    <name evidence="4" type="ORF">PEY55_02460</name>
    <name evidence="5" type="ORF">RYZ90_17970</name>
</gene>
<reference evidence="3" key="2">
    <citation type="submission" date="2022-07" db="EMBL/GenBank/DDBJ databases">
        <title>Genome Sequence of Citrobacter portucalensis from Edible Snails.</title>
        <authorList>
            <person name="Okafor A.C."/>
            <person name="Ogbo F.C."/>
            <person name="Ruppitsch W."/>
            <person name="Allerberger F."/>
        </authorList>
    </citation>
    <scope>NUCLEOTIDE SEQUENCE</scope>
    <source>
        <strain evidence="3">Igbk 7</strain>
    </source>
</reference>
<reference evidence="4" key="3">
    <citation type="journal article" date="2023" name="Antimicrob Resist Infect Control">
        <title>Sanitary installations and wastewater plumbing as reservoir for the long-term circulation and transmission of carbapenemase producing Citrobacter freundii clones in a hospital setting.</title>
        <authorList>
            <person name="Hamerlinck H."/>
            <person name="Aerssens A."/>
            <person name="Boelens J."/>
            <person name="Dehaene A."/>
            <person name="McMahon M."/>
            <person name="Messiaen A.S."/>
            <person name="Vandendriessche S."/>
            <person name="Velghe A."/>
            <person name="Leroux-Roels I."/>
            <person name="Verhasselt B."/>
        </authorList>
    </citation>
    <scope>NUCLEOTIDE SEQUENCE</scope>
    <source>
        <strain evidence="4">UZG-GERCF-220920-Env23</strain>
    </source>
</reference>
<dbReference type="Proteomes" id="UP001207430">
    <property type="component" value="Unassembled WGS sequence"/>
</dbReference>
<proteinExistence type="predicted"/>
<dbReference type="InterPro" id="IPR001633">
    <property type="entry name" value="EAL_dom"/>
</dbReference>
<dbReference type="Proteomes" id="UP001269984">
    <property type="component" value="Unassembled WGS sequence"/>
</dbReference>
<evidence type="ECO:0000313" key="4">
    <source>
        <dbReference type="EMBL" id="MDN4367141.1"/>
    </source>
</evidence>
<dbReference type="InterPro" id="IPR035919">
    <property type="entry name" value="EAL_sf"/>
</dbReference>
<evidence type="ECO:0000313" key="6">
    <source>
        <dbReference type="Proteomes" id="UP000323297"/>
    </source>
</evidence>
<dbReference type="Pfam" id="PF00563">
    <property type="entry name" value="EAL"/>
    <property type="match status" value="1"/>
</dbReference>
<dbReference type="GeneID" id="86976287"/>
<evidence type="ECO:0000313" key="2">
    <source>
        <dbReference type="EMBL" id="KAA1143980.1"/>
    </source>
</evidence>
<reference evidence="5 7" key="5">
    <citation type="submission" date="2023-10" db="EMBL/GenBank/DDBJ databases">
        <title>Fecal carriage and genetic characteristics of carbapenem-resistant Enterobacterales among healthy adults from four provinces of China.</title>
        <authorList>
            <person name="Li Y."/>
            <person name="Zhang R."/>
        </authorList>
    </citation>
    <scope>NUCLEOTIDE SEQUENCE [LARGE SCALE GENOMIC DNA]</scope>
    <source>
        <strain evidence="5 7">HN-71</strain>
    </source>
</reference>
<dbReference type="PROSITE" id="PS50883">
    <property type="entry name" value="EAL"/>
    <property type="match status" value="1"/>
</dbReference>
<evidence type="ECO:0000313" key="7">
    <source>
        <dbReference type="Proteomes" id="UP001269984"/>
    </source>
</evidence>
<evidence type="ECO:0000259" key="1">
    <source>
        <dbReference type="PROSITE" id="PS50883"/>
    </source>
</evidence>
<reference evidence="4" key="4">
    <citation type="submission" date="2023-01" db="EMBL/GenBank/DDBJ databases">
        <authorList>
            <person name="Hamerlinck H."/>
            <person name="Aerssens A."/>
            <person name="Boelens J."/>
            <person name="Messiaen A.-S."/>
            <person name="Vandendriessche S."/>
            <person name="Velghe A."/>
            <person name="Verhasselt B."/>
            <person name="Leroux-Roels I."/>
        </authorList>
    </citation>
    <scope>NUCLEOTIDE SEQUENCE</scope>
    <source>
        <strain evidence="4">UZG-GERCF-220920-Env23</strain>
    </source>
</reference>
<organism evidence="2 6">
    <name type="scientific">Citrobacter portucalensis</name>
    <dbReference type="NCBI Taxonomy" id="1639133"/>
    <lineage>
        <taxon>Bacteria</taxon>
        <taxon>Pseudomonadati</taxon>
        <taxon>Pseudomonadota</taxon>
        <taxon>Gammaproteobacteria</taxon>
        <taxon>Enterobacterales</taxon>
        <taxon>Enterobacteriaceae</taxon>
        <taxon>Citrobacter</taxon>
        <taxon>Citrobacter freundii complex</taxon>
    </lineage>
</organism>
<dbReference type="AlphaFoldDB" id="A0A5B0T1L0"/>
<protein>
    <submittedName>
        <fullName evidence="2">EAL domain-containing protein</fullName>
    </submittedName>
</protein>
<dbReference type="EMBL" id="JAWPAZ010000007">
    <property type="protein sequence ID" value="MDW2635736.1"/>
    <property type="molecule type" value="Genomic_DNA"/>
</dbReference>
<comment type="caution">
    <text evidence="2">The sequence shown here is derived from an EMBL/GenBank/DDBJ whole genome shotgun (WGS) entry which is preliminary data.</text>
</comment>
<name>A0A5B0T1L0_9ENTR</name>
<sequence>MHYHFIAEPMRDTTDKLLGVEINARFTSDTVHPLHPDFIISAWDSEQKRNFMLEQIRLIAEKRDWFERNSLICTLNLIDEMALLAIGDPAIKSALHALPFIALELSERFLSNTVCLNNLLINSLRDGPNALWLGDLGSGSVGASPLVCGHFDVVKLDRGFFLEQVEKPMFPVLIKNIREYCDRVVVKGVETVRLIDEASTAGVWAMQGGALYPSVAFTEVDTLLLPTLCH</sequence>
<dbReference type="RefSeq" id="WP_032943595.1">
    <property type="nucleotide sequence ID" value="NZ_CADCYR010000003.1"/>
</dbReference>
<evidence type="ECO:0000313" key="5">
    <source>
        <dbReference type="EMBL" id="MDW2635736.1"/>
    </source>
</evidence>
<dbReference type="EMBL" id="JAQIHS010000002">
    <property type="protein sequence ID" value="MDN4367141.1"/>
    <property type="molecule type" value="Genomic_DNA"/>
</dbReference>